<name>A0A2R8AWC0_9RHOB</name>
<keyword evidence="3" id="KW-1185">Reference proteome</keyword>
<evidence type="ECO:0000256" key="1">
    <source>
        <dbReference type="SAM" id="SignalP"/>
    </source>
</evidence>
<keyword evidence="1" id="KW-0732">Signal</keyword>
<dbReference type="RefSeq" id="WP_108886048.1">
    <property type="nucleotide sequence ID" value="NZ_OMOJ01000003.1"/>
</dbReference>
<sequence length="246" mass="23951">MTPIKLSIKLGIAAFGAFALAGCLGNGGSGGGGGAGGSGGTGAAASVTSYKALYATYSDPTALSNAPTSDMPSTGSAKYTGNVYLTNIAEAATPTNVVATDVLGDADLTVNFAKSGQSSITGTVGNIRGKDATGADFTWSTTFDTAHANGSGTLLTNENTITLPAPASGTVTTRAAGLNVILGADITATNAASLGTTGSALLTLGGNMMGSAGHHSIGTAQLAIDDNNKAGIIDYSGTGTYVLEKQ</sequence>
<evidence type="ECO:0000313" key="2">
    <source>
        <dbReference type="EMBL" id="SPF80174.1"/>
    </source>
</evidence>
<dbReference type="OrthoDB" id="7876794at2"/>
<dbReference type="EMBL" id="OMOJ01000003">
    <property type="protein sequence ID" value="SPF80174.1"/>
    <property type="molecule type" value="Genomic_DNA"/>
</dbReference>
<evidence type="ECO:0000313" key="3">
    <source>
        <dbReference type="Proteomes" id="UP000244904"/>
    </source>
</evidence>
<accession>A0A2R8AWC0</accession>
<feature type="signal peptide" evidence="1">
    <location>
        <begin position="1"/>
        <end position="21"/>
    </location>
</feature>
<dbReference type="PROSITE" id="PS51257">
    <property type="entry name" value="PROKAR_LIPOPROTEIN"/>
    <property type="match status" value="1"/>
</dbReference>
<reference evidence="3" key="1">
    <citation type="submission" date="2018-03" db="EMBL/GenBank/DDBJ databases">
        <authorList>
            <person name="Rodrigo-Torres L."/>
            <person name="Arahal R. D."/>
            <person name="Lucena T."/>
        </authorList>
    </citation>
    <scope>NUCLEOTIDE SEQUENCE [LARGE SCALE GENOMIC DNA]</scope>
    <source>
        <strain evidence="3">CECT 8871</strain>
    </source>
</reference>
<dbReference type="Gene3D" id="2.40.160.90">
    <property type="match status" value="1"/>
</dbReference>
<evidence type="ECO:0008006" key="4">
    <source>
        <dbReference type="Google" id="ProtNLM"/>
    </source>
</evidence>
<dbReference type="AlphaFoldDB" id="A0A2R8AWC0"/>
<organism evidence="2 3">
    <name type="scientific">Pseudoprimorskyibacter insulae</name>
    <dbReference type="NCBI Taxonomy" id="1695997"/>
    <lineage>
        <taxon>Bacteria</taxon>
        <taxon>Pseudomonadati</taxon>
        <taxon>Pseudomonadota</taxon>
        <taxon>Alphaproteobacteria</taxon>
        <taxon>Rhodobacterales</taxon>
        <taxon>Paracoccaceae</taxon>
        <taxon>Pseudoprimorskyibacter</taxon>
    </lineage>
</organism>
<feature type="chain" id="PRO_5015328717" description="Transferrin-binding protein B C-lobe/N-lobe beta barrel domain-containing protein" evidence="1">
    <location>
        <begin position="22"/>
        <end position="246"/>
    </location>
</feature>
<proteinExistence type="predicted"/>
<gene>
    <name evidence="2" type="ORF">PRI8871_01980</name>
</gene>
<protein>
    <recommendedName>
        <fullName evidence="4">Transferrin-binding protein B C-lobe/N-lobe beta barrel domain-containing protein</fullName>
    </recommendedName>
</protein>
<dbReference type="Proteomes" id="UP000244904">
    <property type="component" value="Unassembled WGS sequence"/>
</dbReference>